<keyword evidence="3" id="KW-1185">Reference proteome</keyword>
<dbReference type="SUPFAM" id="SSF48452">
    <property type="entry name" value="TPR-like"/>
    <property type="match status" value="1"/>
</dbReference>
<reference evidence="2 3" key="1">
    <citation type="submission" date="2024-06" db="EMBL/GenBank/DDBJ databases">
        <title>A chromosome level genome sequence of Diviner's sage (Salvia divinorum).</title>
        <authorList>
            <person name="Ford S.A."/>
            <person name="Ro D.-K."/>
            <person name="Ness R.W."/>
            <person name="Phillips M.A."/>
        </authorList>
    </citation>
    <scope>NUCLEOTIDE SEQUENCE [LARGE SCALE GENOMIC DNA]</scope>
    <source>
        <strain evidence="2">SAF-2024a</strain>
        <tissue evidence="2">Leaf</tissue>
    </source>
</reference>
<evidence type="ECO:0000313" key="3">
    <source>
        <dbReference type="Proteomes" id="UP001567538"/>
    </source>
</evidence>
<evidence type="ECO:0000313" key="2">
    <source>
        <dbReference type="EMBL" id="KAL1564540.1"/>
    </source>
</evidence>
<evidence type="ECO:0000256" key="1">
    <source>
        <dbReference type="ARBA" id="ARBA00022737"/>
    </source>
</evidence>
<sequence>MDELEKTYRFIDPKMREQFVLEMDTLLIEDWEGIADVLVDGLLKLKSFTKATLKHCHGWIATSRLEEKVGELRAARQLSMKGCEECPKSEDMWLEACRLASLADAKDLVERGLRWIPMSVNLWMPAAKLESDYINKLRLLKEATEKLPNEPIYGTLPLT</sequence>
<dbReference type="Proteomes" id="UP001567538">
    <property type="component" value="Unassembled WGS sequence"/>
</dbReference>
<accession>A0ABD1I734</accession>
<comment type="caution">
    <text evidence="2">The sequence shown here is derived from an EMBL/GenBank/DDBJ whole genome shotgun (WGS) entry which is preliminary data.</text>
</comment>
<dbReference type="PANTHER" id="PTHR11246:SF1">
    <property type="entry name" value="PRE-MRNA-PROCESSING FACTOR 6"/>
    <property type="match status" value="1"/>
</dbReference>
<dbReference type="Gene3D" id="1.25.40.10">
    <property type="entry name" value="Tetratricopeptide repeat domain"/>
    <property type="match status" value="1"/>
</dbReference>
<dbReference type="InterPro" id="IPR011990">
    <property type="entry name" value="TPR-like_helical_dom_sf"/>
</dbReference>
<dbReference type="InterPro" id="IPR045075">
    <property type="entry name" value="Syf1-like"/>
</dbReference>
<keyword evidence="1" id="KW-0677">Repeat</keyword>
<dbReference type="PANTHER" id="PTHR11246">
    <property type="entry name" value="PRE-MRNA SPLICING FACTOR"/>
    <property type="match status" value="1"/>
</dbReference>
<name>A0ABD1I734_SALDI</name>
<proteinExistence type="predicted"/>
<dbReference type="EMBL" id="JBEAFC010000003">
    <property type="protein sequence ID" value="KAL1564540.1"/>
    <property type="molecule type" value="Genomic_DNA"/>
</dbReference>
<gene>
    <name evidence="2" type="ORF">AAHA92_06867</name>
</gene>
<protein>
    <submittedName>
        <fullName evidence="2">Uncharacterized protein</fullName>
    </submittedName>
</protein>
<dbReference type="AlphaFoldDB" id="A0ABD1I734"/>
<organism evidence="2 3">
    <name type="scientific">Salvia divinorum</name>
    <name type="common">Maria pastora</name>
    <name type="synonym">Diviner's sage</name>
    <dbReference type="NCBI Taxonomy" id="28513"/>
    <lineage>
        <taxon>Eukaryota</taxon>
        <taxon>Viridiplantae</taxon>
        <taxon>Streptophyta</taxon>
        <taxon>Embryophyta</taxon>
        <taxon>Tracheophyta</taxon>
        <taxon>Spermatophyta</taxon>
        <taxon>Magnoliopsida</taxon>
        <taxon>eudicotyledons</taxon>
        <taxon>Gunneridae</taxon>
        <taxon>Pentapetalae</taxon>
        <taxon>asterids</taxon>
        <taxon>lamiids</taxon>
        <taxon>Lamiales</taxon>
        <taxon>Lamiaceae</taxon>
        <taxon>Nepetoideae</taxon>
        <taxon>Mentheae</taxon>
        <taxon>Salviinae</taxon>
        <taxon>Salvia</taxon>
        <taxon>Salvia subgen. Calosphace</taxon>
    </lineage>
</organism>